<feature type="DNA-binding region" description="H-T-H motif" evidence="2">
    <location>
        <begin position="34"/>
        <end position="53"/>
    </location>
</feature>
<name>A0A7G9SJS8_9SPHN</name>
<dbReference type="Gene3D" id="1.10.357.10">
    <property type="entry name" value="Tetracycline Repressor, domain 2"/>
    <property type="match status" value="1"/>
</dbReference>
<dbReference type="InterPro" id="IPR001647">
    <property type="entry name" value="HTH_TetR"/>
</dbReference>
<evidence type="ECO:0000259" key="3">
    <source>
        <dbReference type="PROSITE" id="PS50977"/>
    </source>
</evidence>
<dbReference type="SUPFAM" id="SSF46689">
    <property type="entry name" value="Homeodomain-like"/>
    <property type="match status" value="1"/>
</dbReference>
<evidence type="ECO:0000313" key="5">
    <source>
        <dbReference type="Proteomes" id="UP000515971"/>
    </source>
</evidence>
<dbReference type="Proteomes" id="UP000515971">
    <property type="component" value="Chromosome"/>
</dbReference>
<feature type="domain" description="HTH tetR-type" evidence="3">
    <location>
        <begin position="11"/>
        <end position="71"/>
    </location>
</feature>
<proteinExistence type="predicted"/>
<gene>
    <name evidence="4" type="ORF">H9L13_04230</name>
</gene>
<evidence type="ECO:0000256" key="2">
    <source>
        <dbReference type="PROSITE-ProRule" id="PRU00335"/>
    </source>
</evidence>
<protein>
    <submittedName>
        <fullName evidence="4">TetR family transcriptional regulator</fullName>
    </submittedName>
</protein>
<evidence type="ECO:0000313" key="4">
    <source>
        <dbReference type="EMBL" id="QNN68103.1"/>
    </source>
</evidence>
<keyword evidence="5" id="KW-1185">Reference proteome</keyword>
<dbReference type="EMBL" id="CP060718">
    <property type="protein sequence ID" value="QNN68103.1"/>
    <property type="molecule type" value="Genomic_DNA"/>
</dbReference>
<dbReference type="KEGG" id="slut:H9L13_04230"/>
<dbReference type="PROSITE" id="PS50977">
    <property type="entry name" value="HTH_TETR_2"/>
    <property type="match status" value="1"/>
</dbReference>
<dbReference type="RefSeq" id="WP_187539303.1">
    <property type="nucleotide sequence ID" value="NZ_BAABJT010000001.1"/>
</dbReference>
<dbReference type="AlphaFoldDB" id="A0A7G9SJS8"/>
<accession>A0A7G9SJS8</accession>
<dbReference type="InterPro" id="IPR009057">
    <property type="entry name" value="Homeodomain-like_sf"/>
</dbReference>
<reference evidence="4 5" key="1">
    <citation type="submission" date="2020-08" db="EMBL/GenBank/DDBJ databases">
        <title>Genome sequence of Sphingomonas lutea KCTC 23642T.</title>
        <authorList>
            <person name="Hyun D.-W."/>
            <person name="Bae J.-W."/>
        </authorList>
    </citation>
    <scope>NUCLEOTIDE SEQUENCE [LARGE SCALE GENOMIC DNA]</scope>
    <source>
        <strain evidence="4 5">KCTC 23642</strain>
    </source>
</reference>
<sequence>MSITAKRLSPAQSRQAALEAARRLLLESGPQAVTLKAVGAQIGRTHANLLHHFGSAAGLQSELARSIADSVTQSIAESVERARAGEADARDIVDQTFDAFGREGAGALAAWMIINGNRDALNPILDSIRDLVAQLSIGHEEHHVAESTLSLVLNALGDSLLGPAIAEALGLPRDTARTLASERLRYRIEMEHPREVPLKAVGGSKAPRRS</sequence>
<organism evidence="4 5">
    <name type="scientific">Sphingomonas lutea</name>
    <dbReference type="NCBI Taxonomy" id="1045317"/>
    <lineage>
        <taxon>Bacteria</taxon>
        <taxon>Pseudomonadati</taxon>
        <taxon>Pseudomonadota</taxon>
        <taxon>Alphaproteobacteria</taxon>
        <taxon>Sphingomonadales</taxon>
        <taxon>Sphingomonadaceae</taxon>
        <taxon>Sphingomonas</taxon>
    </lineage>
</organism>
<keyword evidence="1 2" id="KW-0238">DNA-binding</keyword>
<dbReference type="Pfam" id="PF00440">
    <property type="entry name" value="TetR_N"/>
    <property type="match status" value="1"/>
</dbReference>
<evidence type="ECO:0000256" key="1">
    <source>
        <dbReference type="ARBA" id="ARBA00023125"/>
    </source>
</evidence>
<dbReference type="GO" id="GO:0003677">
    <property type="term" value="F:DNA binding"/>
    <property type="evidence" value="ECO:0007669"/>
    <property type="project" value="UniProtKB-UniRule"/>
</dbReference>